<accession>A0ACC2LIZ0</accession>
<evidence type="ECO:0000313" key="1">
    <source>
        <dbReference type="EMBL" id="KAJ8633432.1"/>
    </source>
</evidence>
<reference evidence="1 2" key="1">
    <citation type="journal article" date="2022" name="Hortic Res">
        <title>A haplotype resolved chromosomal level avocado genome allows analysis of novel avocado genes.</title>
        <authorList>
            <person name="Nath O."/>
            <person name="Fletcher S.J."/>
            <person name="Hayward A."/>
            <person name="Shaw L.M."/>
            <person name="Masouleh A.K."/>
            <person name="Furtado A."/>
            <person name="Henry R.J."/>
            <person name="Mitter N."/>
        </authorList>
    </citation>
    <scope>NUCLEOTIDE SEQUENCE [LARGE SCALE GENOMIC DNA]</scope>
    <source>
        <strain evidence="2">cv. Hass</strain>
    </source>
</reference>
<sequence length="118" mass="13680">MVELRMGMTSDEGSSSKSKNMKRNRELVELNGVKKETSETTCKAINGLEEKMVDPTERMSTAVYKELENIPELSPCNAELAHEWLNAHLDRAMVFLHVDDKKTWVFKRLPRIRRDDDQ</sequence>
<name>A0ACC2LIZ0_PERAE</name>
<dbReference type="EMBL" id="CM056816">
    <property type="protein sequence ID" value="KAJ8633432.1"/>
    <property type="molecule type" value="Genomic_DNA"/>
</dbReference>
<gene>
    <name evidence="1" type="ORF">MRB53_026768</name>
</gene>
<protein>
    <submittedName>
        <fullName evidence="1">Uncharacterized protein</fullName>
    </submittedName>
</protein>
<evidence type="ECO:0000313" key="2">
    <source>
        <dbReference type="Proteomes" id="UP001234297"/>
    </source>
</evidence>
<organism evidence="1 2">
    <name type="scientific">Persea americana</name>
    <name type="common">Avocado</name>
    <dbReference type="NCBI Taxonomy" id="3435"/>
    <lineage>
        <taxon>Eukaryota</taxon>
        <taxon>Viridiplantae</taxon>
        <taxon>Streptophyta</taxon>
        <taxon>Embryophyta</taxon>
        <taxon>Tracheophyta</taxon>
        <taxon>Spermatophyta</taxon>
        <taxon>Magnoliopsida</taxon>
        <taxon>Magnoliidae</taxon>
        <taxon>Laurales</taxon>
        <taxon>Lauraceae</taxon>
        <taxon>Persea</taxon>
    </lineage>
</organism>
<comment type="caution">
    <text evidence="1">The sequence shown here is derived from an EMBL/GenBank/DDBJ whole genome shotgun (WGS) entry which is preliminary data.</text>
</comment>
<proteinExistence type="predicted"/>
<dbReference type="Proteomes" id="UP001234297">
    <property type="component" value="Chromosome 8"/>
</dbReference>
<keyword evidence="2" id="KW-1185">Reference proteome</keyword>